<evidence type="ECO:0000256" key="2">
    <source>
        <dbReference type="ARBA" id="ARBA00023125"/>
    </source>
</evidence>
<dbReference type="InterPro" id="IPR009057">
    <property type="entry name" value="Homeodomain-like_sf"/>
</dbReference>
<dbReference type="Pfam" id="PF00440">
    <property type="entry name" value="TetR_N"/>
    <property type="match status" value="1"/>
</dbReference>
<dbReference type="PROSITE" id="PS50977">
    <property type="entry name" value="HTH_TETR_2"/>
    <property type="match status" value="1"/>
</dbReference>
<evidence type="ECO:0000256" key="5">
    <source>
        <dbReference type="SAM" id="MobiDB-lite"/>
    </source>
</evidence>
<feature type="domain" description="HTH tetR-type" evidence="6">
    <location>
        <begin position="51"/>
        <end position="111"/>
    </location>
</feature>
<comment type="caution">
    <text evidence="7">The sequence shown here is derived from an EMBL/GenBank/DDBJ whole genome shotgun (WGS) entry which is preliminary data.</text>
</comment>
<sequence>MHPYECTHCTLIGTVTCECNECKECGGPPERGGTVSERQQQEPSQREARKRATTARLRDAATKLAGLRGADEVTIDDICAEAGVSRRTFFNHFATKDEAFLAWDAADDAYLAGLIADRPRSESAVRAAVWAMTTTAFPPEPGSRATIVREVMHRNPDVAAQATQLTRKVVHAVEQGIAARLGRPAGSHLVRLGAVTAVAALTVTLRHAEGSDEDERERLLEETCRVLDQGFLSVQPDGDADRAAGAHRAGSAHVGAHRPDGDAVRPDGGRPAPSGQ</sequence>
<accession>A0A8H1L179</accession>
<keyword evidence="3" id="KW-0804">Transcription</keyword>
<dbReference type="InterPro" id="IPR041347">
    <property type="entry name" value="MftR_C"/>
</dbReference>
<dbReference type="InterPro" id="IPR001647">
    <property type="entry name" value="HTH_TetR"/>
</dbReference>
<evidence type="ECO:0000313" key="7">
    <source>
        <dbReference type="EMBL" id="TGG75572.1"/>
    </source>
</evidence>
<dbReference type="AlphaFoldDB" id="A0A8H1L179"/>
<name>A0A8H1L179_9ACTN</name>
<evidence type="ECO:0000259" key="6">
    <source>
        <dbReference type="PROSITE" id="PS50977"/>
    </source>
</evidence>
<dbReference type="Pfam" id="PF17754">
    <property type="entry name" value="TetR_C_14"/>
    <property type="match status" value="1"/>
</dbReference>
<proteinExistence type="predicted"/>
<dbReference type="SUPFAM" id="SSF46689">
    <property type="entry name" value="Homeodomain-like"/>
    <property type="match status" value="1"/>
</dbReference>
<dbReference type="Proteomes" id="UP000298111">
    <property type="component" value="Unassembled WGS sequence"/>
</dbReference>
<dbReference type="EMBL" id="RCIY01000114">
    <property type="protein sequence ID" value="TGG75572.1"/>
    <property type="molecule type" value="Genomic_DNA"/>
</dbReference>
<keyword evidence="2 4" id="KW-0238">DNA-binding</keyword>
<dbReference type="GO" id="GO:0003700">
    <property type="term" value="F:DNA-binding transcription factor activity"/>
    <property type="evidence" value="ECO:0007669"/>
    <property type="project" value="TreeGrafter"/>
</dbReference>
<dbReference type="GO" id="GO:0000976">
    <property type="term" value="F:transcription cis-regulatory region binding"/>
    <property type="evidence" value="ECO:0007669"/>
    <property type="project" value="TreeGrafter"/>
</dbReference>
<evidence type="ECO:0000256" key="4">
    <source>
        <dbReference type="PROSITE-ProRule" id="PRU00335"/>
    </source>
</evidence>
<evidence type="ECO:0000313" key="8">
    <source>
        <dbReference type="Proteomes" id="UP000298111"/>
    </source>
</evidence>
<evidence type="ECO:0000256" key="3">
    <source>
        <dbReference type="ARBA" id="ARBA00023163"/>
    </source>
</evidence>
<organism evidence="7 8">
    <name type="scientific">Streptomyces albus</name>
    <dbReference type="NCBI Taxonomy" id="1888"/>
    <lineage>
        <taxon>Bacteria</taxon>
        <taxon>Bacillati</taxon>
        <taxon>Actinomycetota</taxon>
        <taxon>Actinomycetes</taxon>
        <taxon>Kitasatosporales</taxon>
        <taxon>Streptomycetaceae</taxon>
        <taxon>Streptomyces</taxon>
    </lineage>
</organism>
<protein>
    <submittedName>
        <fullName evidence="7">TetR family transcriptional regulator</fullName>
    </submittedName>
</protein>
<evidence type="ECO:0000256" key="1">
    <source>
        <dbReference type="ARBA" id="ARBA00023015"/>
    </source>
</evidence>
<dbReference type="PANTHER" id="PTHR30055">
    <property type="entry name" value="HTH-TYPE TRANSCRIPTIONAL REGULATOR RUTR"/>
    <property type="match status" value="1"/>
</dbReference>
<keyword evidence="1" id="KW-0805">Transcription regulation</keyword>
<feature type="region of interest" description="Disordered" evidence="5">
    <location>
        <begin position="235"/>
        <end position="276"/>
    </location>
</feature>
<feature type="compositionally biased region" description="Basic and acidic residues" evidence="5">
    <location>
        <begin position="257"/>
        <end position="268"/>
    </location>
</feature>
<reference evidence="7 8" key="1">
    <citation type="submission" date="2018-10" db="EMBL/GenBank/DDBJ databases">
        <title>Isolation of pseudouridimycin from Streptomyces albus DSM 40763.</title>
        <authorList>
            <person name="Rosenqvist P."/>
            <person name="Metsae-Ketelae M."/>
            <person name="Virta P."/>
        </authorList>
    </citation>
    <scope>NUCLEOTIDE SEQUENCE [LARGE SCALE GENOMIC DNA]</scope>
    <source>
        <strain evidence="7 8">DSM 40763</strain>
    </source>
</reference>
<dbReference type="InterPro" id="IPR050109">
    <property type="entry name" value="HTH-type_TetR-like_transc_reg"/>
</dbReference>
<feature type="region of interest" description="Disordered" evidence="5">
    <location>
        <begin position="28"/>
        <end position="54"/>
    </location>
</feature>
<gene>
    <name evidence="7" type="ORF">D8771_31620</name>
</gene>
<feature type="DNA-binding region" description="H-T-H motif" evidence="4">
    <location>
        <begin position="74"/>
        <end position="93"/>
    </location>
</feature>
<dbReference type="PANTHER" id="PTHR30055:SF238">
    <property type="entry name" value="MYCOFACTOCIN BIOSYNTHESIS TRANSCRIPTIONAL REGULATOR MFTR-RELATED"/>
    <property type="match status" value="1"/>
</dbReference>
<dbReference type="Gene3D" id="1.10.357.10">
    <property type="entry name" value="Tetracycline Repressor, domain 2"/>
    <property type="match status" value="1"/>
</dbReference>